<keyword evidence="1" id="KW-1133">Transmembrane helix</keyword>
<dbReference type="PANTHER" id="PTHR41771">
    <property type="entry name" value="MEMBRANE PROTEIN-RELATED"/>
    <property type="match status" value="1"/>
</dbReference>
<feature type="transmembrane region" description="Helical" evidence="1">
    <location>
        <begin position="335"/>
        <end position="357"/>
    </location>
</feature>
<keyword evidence="3" id="KW-1185">Reference proteome</keyword>
<protein>
    <submittedName>
        <fullName evidence="2">YibE/F family protein</fullName>
    </submittedName>
</protein>
<evidence type="ECO:0000313" key="2">
    <source>
        <dbReference type="EMBL" id="UYG16288.1"/>
    </source>
</evidence>
<dbReference type="Proteomes" id="UP001164305">
    <property type="component" value="Chromosome"/>
</dbReference>
<dbReference type="Pfam" id="PF07907">
    <property type="entry name" value="YibE_F"/>
    <property type="match status" value="1"/>
</dbReference>
<evidence type="ECO:0000256" key="1">
    <source>
        <dbReference type="SAM" id="Phobius"/>
    </source>
</evidence>
<feature type="transmembrane region" description="Helical" evidence="1">
    <location>
        <begin position="276"/>
        <end position="294"/>
    </location>
</feature>
<name>A0ABY6G0U1_9MICO</name>
<feature type="transmembrane region" description="Helical" evidence="1">
    <location>
        <begin position="180"/>
        <end position="200"/>
    </location>
</feature>
<organism evidence="2 3">
    <name type="scientific">Brachybacterium huguangmaarense</name>
    <dbReference type="NCBI Taxonomy" id="1652028"/>
    <lineage>
        <taxon>Bacteria</taxon>
        <taxon>Bacillati</taxon>
        <taxon>Actinomycetota</taxon>
        <taxon>Actinomycetes</taxon>
        <taxon>Micrococcales</taxon>
        <taxon>Dermabacteraceae</taxon>
        <taxon>Brachybacterium</taxon>
    </lineage>
</organism>
<reference evidence="2" key="1">
    <citation type="submission" date="2022-10" db="EMBL/GenBank/DDBJ databases">
        <title>Whole-Genome Sequencing of Brachybacterium huguangmaarense BRM-3, Isolated from Betula schmidtii.</title>
        <authorList>
            <person name="Haam D."/>
        </authorList>
    </citation>
    <scope>NUCLEOTIDE SEQUENCE</scope>
    <source>
        <strain evidence="2">BRM-3</strain>
    </source>
</reference>
<feature type="transmembrane region" description="Helical" evidence="1">
    <location>
        <begin position="155"/>
        <end position="173"/>
    </location>
</feature>
<dbReference type="InterPro" id="IPR012507">
    <property type="entry name" value="YibE_F"/>
</dbReference>
<keyword evidence="1" id="KW-0472">Membrane</keyword>
<feature type="transmembrane region" description="Helical" evidence="1">
    <location>
        <begin position="234"/>
        <end position="256"/>
    </location>
</feature>
<dbReference type="RefSeq" id="WP_263593501.1">
    <property type="nucleotide sequence ID" value="NZ_CP107020.1"/>
</dbReference>
<dbReference type="EMBL" id="CP107020">
    <property type="protein sequence ID" value="UYG16288.1"/>
    <property type="molecule type" value="Genomic_DNA"/>
</dbReference>
<dbReference type="PANTHER" id="PTHR41771:SF1">
    <property type="entry name" value="MEMBRANE PROTEIN"/>
    <property type="match status" value="1"/>
</dbReference>
<feature type="transmembrane region" description="Helical" evidence="1">
    <location>
        <begin position="23"/>
        <end position="44"/>
    </location>
</feature>
<accession>A0ABY6G0U1</accession>
<proteinExistence type="predicted"/>
<sequence>MGTGHSHVHGSTAPVRASRASRLIIVLIALALLAGTLVGLIRLWPHSSDVPRSALLAPGAELLDATVTDVPDTTDPSTSSTVTVVGRSAAIHDESIQVEVTPDVMASLHEGDRIRVLSIQDAAAAIGDDEEGDNVSASPQEPAAPIYTYFDHQRTIPLALLFLAYLVVVAVVARGNGLRAVVGLAVGVAIVVWFLLPAILAGEDPVLVALVAAGAMIFPSVYIAHGVSIRTTTALIGTFGGVAVTVLIALVSSRPAGMTGSDEETAQMLFGADPGISLAAVFLTGVIISGLGAFNDVTITQASSVWELRAAMPDGSRWEVFASAMRIGRDHIASTVYTLAYAYIGSALPVLLLASTIDRSLLDTLASGEIAAEVFRTLVASIGLVLAIPLTTAVAALLASTPSRRREARVGIEERLARY</sequence>
<keyword evidence="1" id="KW-0812">Transmembrane</keyword>
<evidence type="ECO:0000313" key="3">
    <source>
        <dbReference type="Proteomes" id="UP001164305"/>
    </source>
</evidence>
<feature type="transmembrane region" description="Helical" evidence="1">
    <location>
        <begin position="206"/>
        <end position="227"/>
    </location>
</feature>
<feature type="transmembrane region" description="Helical" evidence="1">
    <location>
        <begin position="377"/>
        <end position="399"/>
    </location>
</feature>
<gene>
    <name evidence="2" type="ORF">BRM3_11820</name>
</gene>